<evidence type="ECO:0000256" key="2">
    <source>
        <dbReference type="ARBA" id="ARBA00023266"/>
    </source>
</evidence>
<evidence type="ECO:0000256" key="1">
    <source>
        <dbReference type="ARBA" id="ARBA00005606"/>
    </source>
</evidence>
<dbReference type="OrthoDB" id="10252446at2759"/>
<sequence length="440" mass="50146">RGGYNPNSIDRFQEIQNSPREKFLFVICSNVDQLKPDMIATVDVDPESSTYCEVISRVDFPNIGDEVHYSGWNTYLHKNNEDCMLKSYLTLPCMNTSRIYIVDVTDPKNLTLLKAIEPEVLFRYNVSFPHASHCLPDGSVMISMLTSTDGDFFLLDGKNFEPIGTWISEGTKKPSCNGDFWYQVKNNIMISTELASPNKFKKGFNLKKLSKGTHLNIWNWKERQLLQQVKLKQPEGLMPYKVRFLHDSKTCQGYVITALGSSLYHFYKTRILNVPSKTVRKWLYPKMPAFFTDMIISLDDKFLYISAWLHGEVRQYNISNPAHPTMISVGGLLHTESPVVFKTMTELKRIEGGAQTLQLSLDGKRLYVNTSLYTTWDLQIQPATRNGTQMVMIDVNTDSGGLFINPDFLVDFGTLRGGPYLGRDMRYPGGDCTSIIHSSR</sequence>
<reference evidence="5" key="1">
    <citation type="submission" date="2017-02" db="UniProtKB">
        <authorList>
            <consortium name="WormBaseParasite"/>
        </authorList>
    </citation>
    <scope>IDENTIFICATION</scope>
</reference>
<organism evidence="5">
    <name type="scientific">Thelazia callipaeda</name>
    <name type="common">Oriental eyeworm</name>
    <name type="synonym">Parasitic nematode</name>
    <dbReference type="NCBI Taxonomy" id="103827"/>
    <lineage>
        <taxon>Eukaryota</taxon>
        <taxon>Metazoa</taxon>
        <taxon>Ecdysozoa</taxon>
        <taxon>Nematoda</taxon>
        <taxon>Chromadorea</taxon>
        <taxon>Rhabditida</taxon>
        <taxon>Spirurina</taxon>
        <taxon>Spiruromorpha</taxon>
        <taxon>Thelazioidea</taxon>
        <taxon>Thelaziidae</taxon>
        <taxon>Thelazia</taxon>
    </lineage>
</organism>
<dbReference type="SUPFAM" id="SSF101908">
    <property type="entry name" value="Putative isomerase YbhE"/>
    <property type="match status" value="1"/>
</dbReference>
<dbReference type="WBParaSite" id="TCLT_0000199801-mRNA-1">
    <property type="protein sequence ID" value="TCLT_0000199801-mRNA-1"/>
    <property type="gene ID" value="TCLT_0000199801"/>
</dbReference>
<reference evidence="3 4" key="2">
    <citation type="submission" date="2018-11" db="EMBL/GenBank/DDBJ databases">
        <authorList>
            <consortium name="Pathogen Informatics"/>
        </authorList>
    </citation>
    <scope>NUCLEOTIDE SEQUENCE [LARGE SCALE GENOMIC DNA]</scope>
</reference>
<dbReference type="EMBL" id="UYYF01000331">
    <property type="protein sequence ID" value="VDM97728.1"/>
    <property type="molecule type" value="Genomic_DNA"/>
</dbReference>
<dbReference type="InterPro" id="IPR008826">
    <property type="entry name" value="Se-bd"/>
</dbReference>
<name>A0A0N5CP65_THECL</name>
<proteinExistence type="inferred from homology"/>
<comment type="similarity">
    <text evidence="1">Belongs to the selenium-binding protein family.</text>
</comment>
<evidence type="ECO:0000313" key="4">
    <source>
        <dbReference type="Proteomes" id="UP000276776"/>
    </source>
</evidence>
<dbReference type="OMA" id="AYDFWWH"/>
<gene>
    <name evidence="3" type="ORF">TCLT_LOCUS1999</name>
</gene>
<dbReference type="AlphaFoldDB" id="A0A0N5CP65"/>
<accession>A0A0N5CP65</accession>
<dbReference type="Proteomes" id="UP000276776">
    <property type="component" value="Unassembled WGS sequence"/>
</dbReference>
<evidence type="ECO:0000313" key="3">
    <source>
        <dbReference type="EMBL" id="VDM97728.1"/>
    </source>
</evidence>
<evidence type="ECO:0000313" key="5">
    <source>
        <dbReference type="WBParaSite" id="TCLT_0000199801-mRNA-1"/>
    </source>
</evidence>
<keyword evidence="4" id="KW-1185">Reference proteome</keyword>
<protein>
    <submittedName>
        <fullName evidence="5">Methanethiol oxidase</fullName>
    </submittedName>
</protein>
<dbReference type="Pfam" id="PF05694">
    <property type="entry name" value="SBP56"/>
    <property type="match status" value="1"/>
</dbReference>
<dbReference type="GO" id="GO:0008430">
    <property type="term" value="F:selenium binding"/>
    <property type="evidence" value="ECO:0007669"/>
    <property type="project" value="InterPro"/>
</dbReference>
<dbReference type="PANTHER" id="PTHR23300:SF0">
    <property type="entry name" value="METHANETHIOL OXIDASE"/>
    <property type="match status" value="1"/>
</dbReference>
<keyword evidence="2" id="KW-0711">Selenium</keyword>
<dbReference type="STRING" id="103827.A0A0N5CP65"/>
<dbReference type="PANTHER" id="PTHR23300">
    <property type="entry name" value="METHANETHIOL OXIDASE"/>
    <property type="match status" value="1"/>
</dbReference>